<accession>A0A813L7T7</accession>
<feature type="domain" description="EF-hand" evidence="3">
    <location>
        <begin position="64"/>
        <end position="99"/>
    </location>
</feature>
<dbReference type="SUPFAM" id="SSF47473">
    <property type="entry name" value="EF-hand"/>
    <property type="match status" value="1"/>
</dbReference>
<evidence type="ECO:0000313" key="5">
    <source>
        <dbReference type="Proteomes" id="UP000626109"/>
    </source>
</evidence>
<dbReference type="EMBL" id="CAJNNW010034031">
    <property type="protein sequence ID" value="CAE8721323.1"/>
    <property type="molecule type" value="Genomic_DNA"/>
</dbReference>
<feature type="transmembrane region" description="Helical" evidence="2">
    <location>
        <begin position="15"/>
        <end position="40"/>
    </location>
</feature>
<keyword evidence="1" id="KW-0106">Calcium</keyword>
<evidence type="ECO:0000256" key="2">
    <source>
        <dbReference type="SAM" id="Phobius"/>
    </source>
</evidence>
<dbReference type="Gene3D" id="1.10.238.10">
    <property type="entry name" value="EF-hand"/>
    <property type="match status" value="1"/>
</dbReference>
<reference evidence="4" key="1">
    <citation type="submission" date="2021-02" db="EMBL/GenBank/DDBJ databases">
        <authorList>
            <person name="Dougan E. K."/>
            <person name="Rhodes N."/>
            <person name="Thang M."/>
            <person name="Chan C."/>
        </authorList>
    </citation>
    <scope>NUCLEOTIDE SEQUENCE</scope>
</reference>
<dbReference type="PROSITE" id="PS50222">
    <property type="entry name" value="EF_HAND_2"/>
    <property type="match status" value="1"/>
</dbReference>
<dbReference type="InterPro" id="IPR002048">
    <property type="entry name" value="EF_hand_dom"/>
</dbReference>
<dbReference type="GO" id="GO:0005509">
    <property type="term" value="F:calcium ion binding"/>
    <property type="evidence" value="ECO:0007669"/>
    <property type="project" value="InterPro"/>
</dbReference>
<name>A0A813L7T7_POLGL</name>
<keyword evidence="2" id="KW-1133">Transmembrane helix</keyword>
<keyword evidence="2" id="KW-0812">Transmembrane</keyword>
<dbReference type="AlphaFoldDB" id="A0A813L7T7"/>
<comment type="caution">
    <text evidence="4">The sequence shown here is derived from an EMBL/GenBank/DDBJ whole genome shotgun (WGS) entry which is preliminary data.</text>
</comment>
<gene>
    <name evidence="4" type="ORF">PGLA2088_LOCUS41868</name>
</gene>
<dbReference type="PROSITE" id="PS00018">
    <property type="entry name" value="EF_HAND_1"/>
    <property type="match status" value="2"/>
</dbReference>
<evidence type="ECO:0000256" key="1">
    <source>
        <dbReference type="ARBA" id="ARBA00022837"/>
    </source>
</evidence>
<dbReference type="Proteomes" id="UP000626109">
    <property type="component" value="Unassembled WGS sequence"/>
</dbReference>
<sequence length="189" mass="20898">DWALAMETASKYERWLAILFFILLVATTYGVMHVTVAIFVNSALEASSVRSQDLARRAKDEHAATCKKLEQAFRDGDVDGNGELSKTEFIEVLSSPEMVRTLHQAGIDASTAGALFDILDIDGSDSLDSKEFMEGVLRSRGNAQNKDMIALRCDVWRASLSVQTEIDSAADFLRIRLGNTADKLKKLHE</sequence>
<dbReference type="SMART" id="SM00054">
    <property type="entry name" value="EFh"/>
    <property type="match status" value="2"/>
</dbReference>
<protein>
    <recommendedName>
        <fullName evidence="3">EF-hand domain-containing protein</fullName>
    </recommendedName>
</protein>
<dbReference type="InterPro" id="IPR011992">
    <property type="entry name" value="EF-hand-dom_pair"/>
</dbReference>
<organism evidence="4 5">
    <name type="scientific">Polarella glacialis</name>
    <name type="common">Dinoflagellate</name>
    <dbReference type="NCBI Taxonomy" id="89957"/>
    <lineage>
        <taxon>Eukaryota</taxon>
        <taxon>Sar</taxon>
        <taxon>Alveolata</taxon>
        <taxon>Dinophyceae</taxon>
        <taxon>Suessiales</taxon>
        <taxon>Suessiaceae</taxon>
        <taxon>Polarella</taxon>
    </lineage>
</organism>
<keyword evidence="2" id="KW-0472">Membrane</keyword>
<feature type="non-terminal residue" evidence="4">
    <location>
        <position position="1"/>
    </location>
</feature>
<dbReference type="CDD" id="cd00051">
    <property type="entry name" value="EFh"/>
    <property type="match status" value="1"/>
</dbReference>
<dbReference type="InterPro" id="IPR018247">
    <property type="entry name" value="EF_Hand_1_Ca_BS"/>
</dbReference>
<feature type="non-terminal residue" evidence="4">
    <location>
        <position position="189"/>
    </location>
</feature>
<evidence type="ECO:0000259" key="3">
    <source>
        <dbReference type="PROSITE" id="PS50222"/>
    </source>
</evidence>
<proteinExistence type="predicted"/>
<evidence type="ECO:0000313" key="4">
    <source>
        <dbReference type="EMBL" id="CAE8721323.1"/>
    </source>
</evidence>